<dbReference type="KEGG" id="tra:Trad_0982"/>
<dbReference type="eggNOG" id="COG0163">
    <property type="taxonomic scope" value="Bacteria"/>
</dbReference>
<name>D7CV83_TRURR</name>
<keyword evidence="1 5" id="KW-0637">Prenyltransferase</keyword>
<gene>
    <name evidence="5" type="primary">ubiX</name>
    <name evidence="7" type="ordered locus">Trad_0982</name>
</gene>
<evidence type="ECO:0000259" key="6">
    <source>
        <dbReference type="Pfam" id="PF02441"/>
    </source>
</evidence>
<dbReference type="Proteomes" id="UP000000379">
    <property type="component" value="Chromosome"/>
</dbReference>
<feature type="binding site" evidence="5">
    <location>
        <position position="145"/>
    </location>
    <ligand>
        <name>dimethylallyl phosphate</name>
        <dbReference type="ChEBI" id="CHEBI:88052"/>
    </ligand>
</feature>
<dbReference type="STRING" id="649638.Trad_0982"/>
<comment type="similarity">
    <text evidence="5">Belongs to the UbiX/PAD1 family.</text>
</comment>
<keyword evidence="4 5" id="KW-0808">Transferase</keyword>
<evidence type="ECO:0000256" key="3">
    <source>
        <dbReference type="ARBA" id="ARBA00022643"/>
    </source>
</evidence>
<dbReference type="GO" id="GO:0106141">
    <property type="term" value="F:flavin prenyltransferase activity"/>
    <property type="evidence" value="ECO:0007669"/>
    <property type="project" value="UniProtKB-EC"/>
</dbReference>
<evidence type="ECO:0000256" key="4">
    <source>
        <dbReference type="ARBA" id="ARBA00022679"/>
    </source>
</evidence>
<evidence type="ECO:0000313" key="8">
    <source>
        <dbReference type="Proteomes" id="UP000000379"/>
    </source>
</evidence>
<dbReference type="HAMAP" id="MF_01984">
    <property type="entry name" value="ubiX_pad"/>
    <property type="match status" value="1"/>
</dbReference>
<keyword evidence="2 5" id="KW-0285">Flavoprotein</keyword>
<comment type="function">
    <text evidence="5">Flavin prenyltransferase that catalyzes the synthesis of the prenylated FMN cofactor (prenyl-FMN) for 4-hydroxy-3-polyprenylbenzoic acid decarboxylase UbiD. The prenyltransferase is metal-independent and links a dimethylallyl moiety from dimethylallyl monophosphate (DMAP) to the flavin N5 and C6 atoms of FMN.</text>
</comment>
<feature type="binding site" evidence="5">
    <location>
        <begin position="80"/>
        <end position="83"/>
    </location>
    <ligand>
        <name>FMN</name>
        <dbReference type="ChEBI" id="CHEBI:58210"/>
    </ligand>
</feature>
<dbReference type="Pfam" id="PF02441">
    <property type="entry name" value="Flavoprotein"/>
    <property type="match status" value="1"/>
</dbReference>
<feature type="binding site" evidence="5">
    <location>
        <position position="29"/>
    </location>
    <ligand>
        <name>FMN</name>
        <dbReference type="ChEBI" id="CHEBI:58210"/>
    </ligand>
</feature>
<evidence type="ECO:0000313" key="7">
    <source>
        <dbReference type="EMBL" id="ADI14111.1"/>
    </source>
</evidence>
<feature type="binding site" evidence="5">
    <location>
        <position position="115"/>
    </location>
    <ligand>
        <name>FMN</name>
        <dbReference type="ChEBI" id="CHEBI:58210"/>
    </ligand>
</feature>
<dbReference type="NCBIfam" id="TIGR00421">
    <property type="entry name" value="ubiX_pad"/>
    <property type="match status" value="1"/>
</dbReference>
<dbReference type="SUPFAM" id="SSF52507">
    <property type="entry name" value="Homo-oligomeric flavin-containing Cys decarboxylases, HFCD"/>
    <property type="match status" value="1"/>
</dbReference>
<keyword evidence="3 5" id="KW-0288">FMN</keyword>
<accession>D7CV83</accession>
<feature type="domain" description="Flavoprotein" evidence="6">
    <location>
        <begin position="1"/>
        <end position="157"/>
    </location>
</feature>
<feature type="binding site" evidence="5">
    <location>
        <position position="161"/>
    </location>
    <ligand>
        <name>dimethylallyl phosphate</name>
        <dbReference type="ChEBI" id="CHEBI:88052"/>
    </ligand>
</feature>
<dbReference type="NCBIfam" id="NF004685">
    <property type="entry name" value="PRK06029.1"/>
    <property type="match status" value="1"/>
</dbReference>
<protein>
    <recommendedName>
        <fullName evidence="5">Flavin prenyltransferase UbiX</fullName>
        <ecNumber evidence="5">2.5.1.129</ecNumber>
    </recommendedName>
</protein>
<dbReference type="AlphaFoldDB" id="D7CV83"/>
<evidence type="ECO:0000256" key="2">
    <source>
        <dbReference type="ARBA" id="ARBA00022630"/>
    </source>
</evidence>
<evidence type="ECO:0000256" key="5">
    <source>
        <dbReference type="HAMAP-Rule" id="MF_01984"/>
    </source>
</evidence>
<comment type="catalytic activity">
    <reaction evidence="5">
        <text>dimethylallyl phosphate + FMNH2 = prenylated FMNH2 + phosphate</text>
        <dbReference type="Rhea" id="RHEA:37743"/>
        <dbReference type="ChEBI" id="CHEBI:43474"/>
        <dbReference type="ChEBI" id="CHEBI:57618"/>
        <dbReference type="ChEBI" id="CHEBI:87467"/>
        <dbReference type="ChEBI" id="CHEBI:88052"/>
        <dbReference type="EC" id="2.5.1.129"/>
    </reaction>
</comment>
<dbReference type="EMBL" id="CP002049">
    <property type="protein sequence ID" value="ADI14111.1"/>
    <property type="molecule type" value="Genomic_DNA"/>
</dbReference>
<reference evidence="8" key="1">
    <citation type="submission" date="2010-05" db="EMBL/GenBank/DDBJ databases">
        <title>The complete genome of Truepera radiovictris DSM 17093.</title>
        <authorList>
            <consortium name="US DOE Joint Genome Institute (JGI-PGF)"/>
            <person name="Lucas S."/>
            <person name="Copeland A."/>
            <person name="Lapidus A."/>
            <person name="Glavina del Rio T."/>
            <person name="Dalin E."/>
            <person name="Tice H."/>
            <person name="Bruce D."/>
            <person name="Goodwin L."/>
            <person name="Pitluck S."/>
            <person name="Kyrpides N."/>
            <person name="Mavromatis K."/>
            <person name="Ovchinnikova G."/>
            <person name="Munk A.C."/>
            <person name="Detter J.C."/>
            <person name="Han C."/>
            <person name="Tapia R."/>
            <person name="Land M."/>
            <person name="Hauser L."/>
            <person name="Markowitz V."/>
            <person name="Cheng J.-F."/>
            <person name="Hugenholtz P."/>
            <person name="Woyke T."/>
            <person name="Wu D."/>
            <person name="Tindall B."/>
            <person name="Pomrenke H.G."/>
            <person name="Brambilla E."/>
            <person name="Klenk H.-P."/>
            <person name="Eisen J.A."/>
        </authorList>
    </citation>
    <scope>NUCLEOTIDE SEQUENCE [LARGE SCALE GENOMIC DNA]</scope>
    <source>
        <strain evidence="8">DSM 17093 / CIP 108686 / LMG 22925 / RQ-24</strain>
    </source>
</reference>
<dbReference type="InterPro" id="IPR004507">
    <property type="entry name" value="UbiX-like"/>
</dbReference>
<feature type="binding site" evidence="5">
    <location>
        <begin position="3"/>
        <end position="5"/>
    </location>
    <ligand>
        <name>FMN</name>
        <dbReference type="ChEBI" id="CHEBI:58210"/>
    </ligand>
</feature>
<dbReference type="EC" id="2.5.1.129" evidence="5"/>
<keyword evidence="8" id="KW-1185">Reference proteome</keyword>
<dbReference type="HOGENOM" id="CLU_074522_0_1_0"/>
<sequence length="180" mass="19033">MSGGSGMLYALDLLRTLRPLPVETHLIVTGGAKQVIPTELSETLHDLEGLADVVHKDRDLGAPVASGSFRAAGMVIVPCSAGTLAKVAQGLTDNLVSRAAHVTLKERRPLVLVVREAPFSRPMLQNMLLAHDAGAAVLPASPGFYHRPQTIGELVATVTARALDLLGVDNDHAPRWKEGA</sequence>
<dbReference type="InterPro" id="IPR036551">
    <property type="entry name" value="Flavin_trans-like"/>
</dbReference>
<dbReference type="InterPro" id="IPR003382">
    <property type="entry name" value="Flavoprotein"/>
</dbReference>
<evidence type="ECO:0000256" key="1">
    <source>
        <dbReference type="ARBA" id="ARBA00022602"/>
    </source>
</evidence>
<proteinExistence type="inferred from homology"/>
<organism evidence="7 8">
    <name type="scientific">Truepera radiovictrix (strain DSM 17093 / CIP 108686 / LMG 22925 / RQ-24)</name>
    <dbReference type="NCBI Taxonomy" id="649638"/>
    <lineage>
        <taxon>Bacteria</taxon>
        <taxon>Thermotogati</taxon>
        <taxon>Deinococcota</taxon>
        <taxon>Deinococci</taxon>
        <taxon>Trueperales</taxon>
        <taxon>Trueperaceae</taxon>
        <taxon>Truepera</taxon>
    </lineage>
</organism>
<comment type="caution">
    <text evidence="5">Lacks conserved residue(s) required for the propagation of feature annotation.</text>
</comment>
<dbReference type="Gene3D" id="3.40.50.1950">
    <property type="entry name" value="Flavin prenyltransferase-like"/>
    <property type="match status" value="1"/>
</dbReference>
<reference evidence="7 8" key="2">
    <citation type="journal article" date="2011" name="Stand. Genomic Sci.">
        <title>Complete genome sequence of Truepera radiovictrix type strain (RQ-24).</title>
        <authorList>
            <person name="Ivanova N."/>
            <person name="Rohde C."/>
            <person name="Munk C."/>
            <person name="Nolan M."/>
            <person name="Lucas S."/>
            <person name="Del Rio T.G."/>
            <person name="Tice H."/>
            <person name="Deshpande S."/>
            <person name="Cheng J.F."/>
            <person name="Tapia R."/>
            <person name="Han C."/>
            <person name="Goodwin L."/>
            <person name="Pitluck S."/>
            <person name="Liolios K."/>
            <person name="Mavromatis K."/>
            <person name="Mikhailova N."/>
            <person name="Pati A."/>
            <person name="Chen A."/>
            <person name="Palaniappan K."/>
            <person name="Land M."/>
            <person name="Hauser L."/>
            <person name="Chang Y.J."/>
            <person name="Jeffries C.D."/>
            <person name="Brambilla E."/>
            <person name="Rohde M."/>
            <person name="Goker M."/>
            <person name="Tindall B.J."/>
            <person name="Woyke T."/>
            <person name="Bristow J."/>
            <person name="Eisen J.A."/>
            <person name="Markowitz V."/>
            <person name="Hugenholtz P."/>
            <person name="Kyrpides N.C."/>
            <person name="Klenk H.P."/>
            <person name="Lapidus A."/>
        </authorList>
    </citation>
    <scope>NUCLEOTIDE SEQUENCE [LARGE SCALE GENOMIC DNA]</scope>
    <source>
        <strain evidence="8">DSM 17093 / CIP 108686 / LMG 22925 / RQ-24</strain>
    </source>
</reference>